<evidence type="ECO:0000313" key="2">
    <source>
        <dbReference type="Proteomes" id="UP001431784"/>
    </source>
</evidence>
<name>A0ABT5THX2_9RHOB</name>
<evidence type="ECO:0008006" key="3">
    <source>
        <dbReference type="Google" id="ProtNLM"/>
    </source>
</evidence>
<reference evidence="1" key="1">
    <citation type="submission" date="2023-02" db="EMBL/GenBank/DDBJ databases">
        <title>Description of Roseinatronobacter alkalisoli sp. nov., an alkaliphilic bacerium isolated from soda soil.</title>
        <authorList>
            <person name="Wei W."/>
        </authorList>
    </citation>
    <scope>NUCLEOTIDE SEQUENCE</scope>
    <source>
        <strain evidence="1">HJB301</strain>
    </source>
</reference>
<dbReference type="Proteomes" id="UP001431784">
    <property type="component" value="Unassembled WGS sequence"/>
</dbReference>
<accession>A0ABT5THX2</accession>
<protein>
    <recommendedName>
        <fullName evidence="3">DUF1266 domain-containing protein</fullName>
    </recommendedName>
</protein>
<evidence type="ECO:0000313" key="1">
    <source>
        <dbReference type="EMBL" id="MDD7973802.1"/>
    </source>
</evidence>
<gene>
    <name evidence="1" type="ORF">PUT78_22410</name>
</gene>
<organism evidence="1 2">
    <name type="scientific">Roseinatronobacter alkalisoli</name>
    <dbReference type="NCBI Taxonomy" id="3028235"/>
    <lineage>
        <taxon>Bacteria</taxon>
        <taxon>Pseudomonadati</taxon>
        <taxon>Pseudomonadota</taxon>
        <taxon>Alphaproteobacteria</taxon>
        <taxon>Rhodobacterales</taxon>
        <taxon>Paracoccaceae</taxon>
        <taxon>Roseinatronobacter</taxon>
    </lineage>
</organism>
<sequence>MEIPDTSETFLLQAANKNSHSALDQAREIVAGLGRGAYSWPYDYTVGIHWVVAHAGIYGPRAQQNAFYHRDRILKVLGAGVRVIYYLVFRGLLWRLLTNETAQNLAREQLGQADREAFDRAIDSILPSGALAAQMAGRYASGEFFRRWMETRVRRAGGGRLETRGAAWTNMIILFWGSAVHSSVKNPTNFGIIEIFIAWITGDTDHQIDTEAYVAVFRAAQALTENASFMDALGSDFELYREFIQAVLDFGSSGGRR</sequence>
<proteinExistence type="predicted"/>
<comment type="caution">
    <text evidence="1">The sequence shown here is derived from an EMBL/GenBank/DDBJ whole genome shotgun (WGS) entry which is preliminary data.</text>
</comment>
<dbReference type="EMBL" id="JAQZSM010000060">
    <property type="protein sequence ID" value="MDD7973802.1"/>
    <property type="molecule type" value="Genomic_DNA"/>
</dbReference>
<dbReference type="RefSeq" id="WP_274354462.1">
    <property type="nucleotide sequence ID" value="NZ_JAQZSM010000060.1"/>
</dbReference>
<keyword evidence="2" id="KW-1185">Reference proteome</keyword>